<reference evidence="6 7" key="1">
    <citation type="journal article" date="2023" name="Int. J. Syst. Evol. Microbiol.">
        <title>Methylocystis iwaonis sp. nov., a type II methane-oxidizing bacterium from surface soil of a rice paddy field in Japan, and emended description of the genus Methylocystis (ex Whittenbury et al. 1970) Bowman et al. 1993.</title>
        <authorList>
            <person name="Kaise H."/>
            <person name="Sawadogo J.B."/>
            <person name="Alam M.S."/>
            <person name="Ueno C."/>
            <person name="Dianou D."/>
            <person name="Shinjo R."/>
            <person name="Asakawa S."/>
        </authorList>
    </citation>
    <scope>NUCLEOTIDE SEQUENCE [LARGE SCALE GENOMIC DNA]</scope>
    <source>
        <strain evidence="6 7">SS37A-Re</strain>
    </source>
</reference>
<comment type="similarity">
    <text evidence="1 5">Belongs to the HisA/HisF family.</text>
</comment>
<proteinExistence type="inferred from homology"/>
<name>A0ABN6V9E3_9HYPH</name>
<dbReference type="SUPFAM" id="SSF51366">
    <property type="entry name" value="Ribulose-phoshate binding barrel"/>
    <property type="match status" value="1"/>
</dbReference>
<evidence type="ECO:0000256" key="2">
    <source>
        <dbReference type="ARBA" id="ARBA00022605"/>
    </source>
</evidence>
<evidence type="ECO:0000256" key="1">
    <source>
        <dbReference type="ARBA" id="ARBA00009667"/>
    </source>
</evidence>
<dbReference type="PANTHER" id="PTHR43090:SF2">
    <property type="entry name" value="1-(5-PHOSPHORIBOSYL)-5-[(5-PHOSPHORIBOSYLAMINO)METHYLIDENEAMINO] IMIDAZOLE-4-CARBOXAMIDE ISOMERASE"/>
    <property type="match status" value="1"/>
</dbReference>
<dbReference type="InterPro" id="IPR013785">
    <property type="entry name" value="Aldolase_TIM"/>
</dbReference>
<dbReference type="CDD" id="cd04723">
    <property type="entry name" value="HisA_HisF"/>
    <property type="match status" value="1"/>
</dbReference>
<organism evidence="6 7">
    <name type="scientific">Methylocystis iwaonis</name>
    <dbReference type="NCBI Taxonomy" id="2885079"/>
    <lineage>
        <taxon>Bacteria</taxon>
        <taxon>Pseudomonadati</taxon>
        <taxon>Pseudomonadota</taxon>
        <taxon>Alphaproteobacteria</taxon>
        <taxon>Hyphomicrobiales</taxon>
        <taxon>Methylocystaceae</taxon>
        <taxon>Methylocystis</taxon>
    </lineage>
</organism>
<dbReference type="PANTHER" id="PTHR43090">
    <property type="entry name" value="1-(5-PHOSPHORIBOSYL)-5-[(5-PHOSPHORIBOSYLAMINO)METHYLIDENEAMINO] IMIDAZOLE-4-CARBOXAMIDE ISOMERASE"/>
    <property type="match status" value="1"/>
</dbReference>
<evidence type="ECO:0000256" key="3">
    <source>
        <dbReference type="ARBA" id="ARBA00023102"/>
    </source>
</evidence>
<keyword evidence="7" id="KW-1185">Reference proteome</keyword>
<dbReference type="InterPro" id="IPR011060">
    <property type="entry name" value="RibuloseP-bd_barrel"/>
</dbReference>
<evidence type="ECO:0000256" key="5">
    <source>
        <dbReference type="RuleBase" id="RU003657"/>
    </source>
</evidence>
<dbReference type="InterPro" id="IPR006062">
    <property type="entry name" value="His_biosynth"/>
</dbReference>
<accession>A0ABN6V9E3</accession>
<dbReference type="Gene3D" id="3.20.20.70">
    <property type="entry name" value="Aldolase class I"/>
    <property type="match status" value="1"/>
</dbReference>
<dbReference type="InterPro" id="IPR044524">
    <property type="entry name" value="Isoase_HisA-like"/>
</dbReference>
<dbReference type="EMBL" id="AP027142">
    <property type="protein sequence ID" value="BDV32483.1"/>
    <property type="molecule type" value="Genomic_DNA"/>
</dbReference>
<dbReference type="RefSeq" id="WP_281929568.1">
    <property type="nucleotide sequence ID" value="NZ_AP027142.1"/>
</dbReference>
<keyword evidence="3 5" id="KW-0368">Histidine biosynthesis</keyword>
<sequence length="233" mass="25148">MQVIPVIDIRNGVVVRAVAGRRSEYKPLETPLAQTSAPLDVARGLASLYPFRTFYIADLDAIEGRNDNYALIMRIASAFPDARLWVDAGIARRTDAERWLAQHNVDIVIGSESLKDAGELRAVRNNARFALSLDFSAQDFLGDTEILRVAETWPEKVIVMTLARVGAGQGPDLGRLNEILSRAKGKNIYAAGGARGIDDLVALKEAGAAGALVATALHNGRLSRADLSRISAE</sequence>
<evidence type="ECO:0000256" key="4">
    <source>
        <dbReference type="ARBA" id="ARBA00029440"/>
    </source>
</evidence>
<dbReference type="Proteomes" id="UP001317629">
    <property type="component" value="Chromosome"/>
</dbReference>
<dbReference type="Pfam" id="PF00977">
    <property type="entry name" value="His_biosynth"/>
    <property type="match status" value="1"/>
</dbReference>
<gene>
    <name evidence="6" type="ORF">SS37A_00120</name>
</gene>
<comment type="pathway">
    <text evidence="4">Amino-acid biosynthesis.</text>
</comment>
<protein>
    <submittedName>
        <fullName evidence="6">Nickel transporter</fullName>
    </submittedName>
</protein>
<evidence type="ECO:0000313" key="6">
    <source>
        <dbReference type="EMBL" id="BDV32483.1"/>
    </source>
</evidence>
<evidence type="ECO:0000313" key="7">
    <source>
        <dbReference type="Proteomes" id="UP001317629"/>
    </source>
</evidence>
<keyword evidence="2 5" id="KW-0028">Amino-acid biosynthesis</keyword>